<dbReference type="Pfam" id="PF21373">
    <property type="entry name" value="ZNHIT3_C"/>
    <property type="match status" value="1"/>
</dbReference>
<dbReference type="KEGG" id="goe:100900133"/>
<protein>
    <submittedName>
        <fullName evidence="4">Zinc finger HIT domain-containing protein 3</fullName>
    </submittedName>
</protein>
<dbReference type="InterPro" id="IPR048371">
    <property type="entry name" value="ZNHIT3_C"/>
</dbReference>
<dbReference type="GeneID" id="100900133"/>
<dbReference type="Gene3D" id="3.30.60.190">
    <property type="match status" value="1"/>
</dbReference>
<keyword evidence="3" id="KW-1185">Reference proteome</keyword>
<accession>A0AAJ6VYG0</accession>
<reference evidence="4" key="1">
    <citation type="submission" date="2025-08" db="UniProtKB">
        <authorList>
            <consortium name="RefSeq"/>
        </authorList>
    </citation>
    <scope>IDENTIFICATION</scope>
</reference>
<dbReference type="Proteomes" id="UP000694867">
    <property type="component" value="Unplaced"/>
</dbReference>
<organism evidence="3 4">
    <name type="scientific">Galendromus occidentalis</name>
    <name type="common">western predatory mite</name>
    <dbReference type="NCBI Taxonomy" id="34638"/>
    <lineage>
        <taxon>Eukaryota</taxon>
        <taxon>Metazoa</taxon>
        <taxon>Ecdysozoa</taxon>
        <taxon>Arthropoda</taxon>
        <taxon>Chelicerata</taxon>
        <taxon>Arachnida</taxon>
        <taxon>Acari</taxon>
        <taxon>Parasitiformes</taxon>
        <taxon>Mesostigmata</taxon>
        <taxon>Gamasina</taxon>
        <taxon>Phytoseioidea</taxon>
        <taxon>Phytoseiidae</taxon>
        <taxon>Typhlodrominae</taxon>
        <taxon>Galendromus</taxon>
    </lineage>
</organism>
<dbReference type="InterPro" id="IPR007529">
    <property type="entry name" value="Znf_HIT"/>
</dbReference>
<name>A0AAJ6VYG0_9ACAR</name>
<dbReference type="PROSITE" id="PS51083">
    <property type="entry name" value="ZF_HIT"/>
    <property type="match status" value="1"/>
</dbReference>
<proteinExistence type="predicted"/>
<evidence type="ECO:0000256" key="1">
    <source>
        <dbReference type="PROSITE-ProRule" id="PRU00453"/>
    </source>
</evidence>
<sequence>MSCEVCCLEDSKYKCTCLLRYCSLNCFKEHRSTQECRKFVAEPQKAAPRESDLIANRRDYPREDVVPPRLLEYLKTSQTLRESLGNPHLRELIRSLASERDPSKTLDHLMKEPLFVEFADACLDVIEPQDS</sequence>
<evidence type="ECO:0000313" key="4">
    <source>
        <dbReference type="RefSeq" id="XP_003745297.1"/>
    </source>
</evidence>
<feature type="domain" description="HIT-type" evidence="2">
    <location>
        <begin position="3"/>
        <end position="36"/>
    </location>
</feature>
<keyword evidence="1" id="KW-0479">Metal-binding</keyword>
<gene>
    <name evidence="4" type="primary">LOC100900133</name>
</gene>
<evidence type="ECO:0000259" key="2">
    <source>
        <dbReference type="PROSITE" id="PS51083"/>
    </source>
</evidence>
<dbReference type="RefSeq" id="XP_003745297.1">
    <property type="nucleotide sequence ID" value="XM_003745249.1"/>
</dbReference>
<evidence type="ECO:0000313" key="3">
    <source>
        <dbReference type="Proteomes" id="UP000694867"/>
    </source>
</evidence>
<dbReference type="AlphaFoldDB" id="A0AAJ6VYG0"/>
<dbReference type="GO" id="GO:0008270">
    <property type="term" value="F:zinc ion binding"/>
    <property type="evidence" value="ECO:0007669"/>
    <property type="project" value="UniProtKB-UniRule"/>
</dbReference>
<keyword evidence="1" id="KW-0863">Zinc-finger</keyword>
<keyword evidence="1" id="KW-0862">Zinc</keyword>
<dbReference type="CDD" id="cd23024">
    <property type="entry name" value="zf-HIT_ZNHIT2-3"/>
    <property type="match status" value="1"/>
</dbReference>